<dbReference type="AlphaFoldDB" id="A0A1M7HFT8"/>
<keyword evidence="2" id="KW-0547">Nucleotide-binding</keyword>
<gene>
    <name evidence="6" type="ORF">SAMN05444389_10664</name>
</gene>
<proteinExistence type="predicted"/>
<keyword evidence="3 6" id="KW-0067">ATP-binding</keyword>
<reference evidence="7" key="1">
    <citation type="submission" date="2016-11" db="EMBL/GenBank/DDBJ databases">
        <authorList>
            <person name="Varghese N."/>
            <person name="Submissions S."/>
        </authorList>
    </citation>
    <scope>NUCLEOTIDE SEQUENCE [LARGE SCALE GENOMIC DNA]</scope>
    <source>
        <strain evidence="7">DSM 6637</strain>
    </source>
</reference>
<keyword evidence="1" id="KW-0813">Transport</keyword>
<dbReference type="InterPro" id="IPR003593">
    <property type="entry name" value="AAA+_ATPase"/>
</dbReference>
<evidence type="ECO:0000313" key="7">
    <source>
        <dbReference type="Proteomes" id="UP000184444"/>
    </source>
</evidence>
<feature type="compositionally biased region" description="Basic and acidic residues" evidence="4">
    <location>
        <begin position="366"/>
        <end position="376"/>
    </location>
</feature>
<dbReference type="SUPFAM" id="SSF52540">
    <property type="entry name" value="P-loop containing nucleoside triphosphate hydrolases"/>
    <property type="match status" value="1"/>
</dbReference>
<evidence type="ECO:0000256" key="4">
    <source>
        <dbReference type="SAM" id="MobiDB-lite"/>
    </source>
</evidence>
<accession>A0A1M7HFT8</accession>
<dbReference type="InterPro" id="IPR027417">
    <property type="entry name" value="P-loop_NTPase"/>
</dbReference>
<feature type="region of interest" description="Disordered" evidence="4">
    <location>
        <begin position="344"/>
        <end position="376"/>
    </location>
</feature>
<evidence type="ECO:0000256" key="1">
    <source>
        <dbReference type="ARBA" id="ARBA00022448"/>
    </source>
</evidence>
<dbReference type="GO" id="GO:0016887">
    <property type="term" value="F:ATP hydrolysis activity"/>
    <property type="evidence" value="ECO:0007669"/>
    <property type="project" value="InterPro"/>
</dbReference>
<dbReference type="Pfam" id="PF00005">
    <property type="entry name" value="ABC_tran"/>
    <property type="match status" value="1"/>
</dbReference>
<dbReference type="EMBL" id="FRCK01000006">
    <property type="protein sequence ID" value="SHM27213.1"/>
    <property type="molecule type" value="Genomic_DNA"/>
</dbReference>
<dbReference type="InterPro" id="IPR003439">
    <property type="entry name" value="ABC_transporter-like_ATP-bd"/>
</dbReference>
<feature type="domain" description="ABC transporter" evidence="5">
    <location>
        <begin position="3"/>
        <end position="237"/>
    </location>
</feature>
<dbReference type="InterPro" id="IPR050093">
    <property type="entry name" value="ABC_SmlMolc_Importer"/>
</dbReference>
<dbReference type="PANTHER" id="PTHR42781:SF4">
    <property type="entry name" value="SPERMIDINE_PUTRESCINE IMPORT ATP-BINDING PROTEIN POTA"/>
    <property type="match status" value="1"/>
</dbReference>
<organism evidence="6 7">
    <name type="scientific">Paracoccus solventivorans</name>
    <dbReference type="NCBI Taxonomy" id="53463"/>
    <lineage>
        <taxon>Bacteria</taxon>
        <taxon>Pseudomonadati</taxon>
        <taxon>Pseudomonadota</taxon>
        <taxon>Alphaproteobacteria</taxon>
        <taxon>Rhodobacterales</taxon>
        <taxon>Paracoccaceae</taxon>
        <taxon>Paracoccus</taxon>
    </lineage>
</organism>
<dbReference type="PANTHER" id="PTHR42781">
    <property type="entry name" value="SPERMIDINE/PUTRESCINE IMPORT ATP-BINDING PROTEIN POTA"/>
    <property type="match status" value="1"/>
</dbReference>
<dbReference type="SMART" id="SM00382">
    <property type="entry name" value="AAA"/>
    <property type="match status" value="1"/>
</dbReference>
<dbReference type="OrthoDB" id="9802264at2"/>
<protein>
    <submittedName>
        <fullName evidence="6">Sulfate transport system ATP-binding protein</fullName>
    </submittedName>
</protein>
<dbReference type="FunFam" id="3.40.50.300:FF:000425">
    <property type="entry name" value="Probable ABC transporter, ATP-binding subunit"/>
    <property type="match status" value="1"/>
</dbReference>
<dbReference type="GO" id="GO:0015697">
    <property type="term" value="P:quaternary ammonium group transport"/>
    <property type="evidence" value="ECO:0007669"/>
    <property type="project" value="UniProtKB-ARBA"/>
</dbReference>
<dbReference type="Proteomes" id="UP000184444">
    <property type="component" value="Unassembled WGS sequence"/>
</dbReference>
<dbReference type="PROSITE" id="PS50893">
    <property type="entry name" value="ABC_TRANSPORTER_2"/>
    <property type="match status" value="1"/>
</dbReference>
<dbReference type="InterPro" id="IPR017871">
    <property type="entry name" value="ABC_transporter-like_CS"/>
</dbReference>
<evidence type="ECO:0000256" key="3">
    <source>
        <dbReference type="ARBA" id="ARBA00022840"/>
    </source>
</evidence>
<feature type="compositionally biased region" description="Low complexity" evidence="4">
    <location>
        <begin position="348"/>
        <end position="358"/>
    </location>
</feature>
<dbReference type="PROSITE" id="PS00211">
    <property type="entry name" value="ABC_TRANSPORTER_1"/>
    <property type="match status" value="1"/>
</dbReference>
<evidence type="ECO:0000259" key="5">
    <source>
        <dbReference type="PROSITE" id="PS50893"/>
    </source>
</evidence>
<dbReference type="STRING" id="53463.SAMN05444389_10664"/>
<sequence length="376" mass="41076">MTIEIADLTRRFDRTEVLRGINLAIAEGELVALLGPSGSGKTTLLKIIAGLDWPDTGSLTVNGQDWLAKRAQDRRAGFVFQHYALFPHMKVRDNIAFGLTVLPRRDRPSAAAIRARVDELMRFLQISALADRFPAELSGGQRQRVALGRAMAISPAVLLLDEPFGALDALVRRDLRRWLRDVLETSKTTSIFVTHDQEEAFELADRVVIMGAGRIEQIGRPDEIYDHPATPFVARFLGLSVELPVRLRAGRVEAPGLDATALPRRAMADGPAMLFARPADLAPVPAQDGPLRVAAISSTGALLHVQLTDDGGLAVETEVPRRRGLHLSLGQRVTLRVEAGQVFRDGAPAETPAETPAADSRPVPLRYEHSSKESLR</sequence>
<name>A0A1M7HFT8_9RHOB</name>
<dbReference type="RefSeq" id="WP_073066420.1">
    <property type="nucleotide sequence ID" value="NZ_FRCK01000006.1"/>
</dbReference>
<dbReference type="GO" id="GO:0005524">
    <property type="term" value="F:ATP binding"/>
    <property type="evidence" value="ECO:0007669"/>
    <property type="project" value="UniProtKB-KW"/>
</dbReference>
<dbReference type="Gene3D" id="3.40.50.300">
    <property type="entry name" value="P-loop containing nucleotide triphosphate hydrolases"/>
    <property type="match status" value="1"/>
</dbReference>
<evidence type="ECO:0000256" key="2">
    <source>
        <dbReference type="ARBA" id="ARBA00022741"/>
    </source>
</evidence>
<keyword evidence="7" id="KW-1185">Reference proteome</keyword>
<evidence type="ECO:0000313" key="6">
    <source>
        <dbReference type="EMBL" id="SHM27213.1"/>
    </source>
</evidence>